<keyword evidence="3" id="KW-1185">Reference proteome</keyword>
<dbReference type="PANTHER" id="PTHR43685:SF2">
    <property type="entry name" value="GLYCOSYLTRANSFERASE 2-LIKE DOMAIN-CONTAINING PROTEIN"/>
    <property type="match status" value="1"/>
</dbReference>
<organism evidence="2 3">
    <name type="scientific">Ectobacillus ponti</name>
    <dbReference type="NCBI Taxonomy" id="2961894"/>
    <lineage>
        <taxon>Bacteria</taxon>
        <taxon>Bacillati</taxon>
        <taxon>Bacillota</taxon>
        <taxon>Bacilli</taxon>
        <taxon>Bacillales</taxon>
        <taxon>Bacillaceae</taxon>
        <taxon>Ectobacillus</taxon>
    </lineage>
</organism>
<dbReference type="InterPro" id="IPR050834">
    <property type="entry name" value="Glycosyltransf_2"/>
</dbReference>
<dbReference type="PANTHER" id="PTHR43685">
    <property type="entry name" value="GLYCOSYLTRANSFERASE"/>
    <property type="match status" value="1"/>
</dbReference>
<proteinExistence type="predicted"/>
<dbReference type="SUPFAM" id="SSF53448">
    <property type="entry name" value="Nucleotide-diphospho-sugar transferases"/>
    <property type="match status" value="1"/>
</dbReference>
<reference evidence="2" key="1">
    <citation type="submission" date="2022-07" db="EMBL/GenBank/DDBJ databases">
        <authorList>
            <person name="Li W.-J."/>
            <person name="Deng Q.-Q."/>
        </authorList>
    </citation>
    <scope>NUCLEOTIDE SEQUENCE</scope>
    <source>
        <strain evidence="2">SYSU M60031</strain>
    </source>
</reference>
<dbReference type="Pfam" id="PF00535">
    <property type="entry name" value="Glycos_transf_2"/>
    <property type="match status" value="1"/>
</dbReference>
<name>A0AA41X3N2_9BACI</name>
<evidence type="ECO:0000313" key="3">
    <source>
        <dbReference type="Proteomes" id="UP001156102"/>
    </source>
</evidence>
<gene>
    <name evidence="2" type="ORF">NK662_07295</name>
</gene>
<evidence type="ECO:0000259" key="1">
    <source>
        <dbReference type="Pfam" id="PF00535"/>
    </source>
</evidence>
<protein>
    <submittedName>
        <fullName evidence="2">Glycosyltransferase</fullName>
    </submittedName>
</protein>
<dbReference type="InterPro" id="IPR001173">
    <property type="entry name" value="Glyco_trans_2-like"/>
</dbReference>
<evidence type="ECO:0000313" key="2">
    <source>
        <dbReference type="EMBL" id="MCP8968346.1"/>
    </source>
</evidence>
<dbReference type="Proteomes" id="UP001156102">
    <property type="component" value="Unassembled WGS sequence"/>
</dbReference>
<accession>A0AA41X3N2</accession>
<dbReference type="InterPro" id="IPR029044">
    <property type="entry name" value="Nucleotide-diphossugar_trans"/>
</dbReference>
<sequence>MLVSVITSVYNGEKYLWEAVNSILTQTYQNFEYIIVNDGSTDGTRAILDSIRDPRVRVIHLERNQGTSIARNTAVEHAKGEWIAVQDADDISLPHRLAEQVKYIQSHPWLVGACSQIQCFPEDGSVNSEHVQGTERYHNGFLTYDQLDRERFHGCPVATPTIMFSKAAFMQAGKYDPGVPVVEDYDFVLFRLFQVGRIEVIPQALYRYRVRNNSVSRADSLRTQNLINWIALRGVQNICFYNLGRKLKVLIIGSKAAYEHLQAHVIPGLGFSVYGCTSNFYTPAHEIQQLISQNWIDAVLVLDHDQSEGFVERMEQSGLRLNHQIFRVYTMFN</sequence>
<dbReference type="AlphaFoldDB" id="A0AA41X3N2"/>
<dbReference type="RefSeq" id="WP_254758260.1">
    <property type="nucleotide sequence ID" value="NZ_JANCLT010000003.1"/>
</dbReference>
<comment type="caution">
    <text evidence="2">The sequence shown here is derived from an EMBL/GenBank/DDBJ whole genome shotgun (WGS) entry which is preliminary data.</text>
</comment>
<dbReference type="Gene3D" id="3.90.550.10">
    <property type="entry name" value="Spore Coat Polysaccharide Biosynthesis Protein SpsA, Chain A"/>
    <property type="match status" value="1"/>
</dbReference>
<dbReference type="EMBL" id="JANCLT010000003">
    <property type="protein sequence ID" value="MCP8968346.1"/>
    <property type="molecule type" value="Genomic_DNA"/>
</dbReference>
<feature type="domain" description="Glycosyltransferase 2-like" evidence="1">
    <location>
        <begin position="4"/>
        <end position="163"/>
    </location>
</feature>